<dbReference type="NCBIfam" id="TIGR04336">
    <property type="entry name" value="AmmeMemoSam_B"/>
    <property type="match status" value="1"/>
</dbReference>
<dbReference type="Gene3D" id="3.30.700.20">
    <property type="entry name" value="Hypothetical protein ph0010, domain 1"/>
    <property type="match status" value="1"/>
</dbReference>
<reference evidence="4" key="1">
    <citation type="journal article" date="2020" name="mSystems">
        <title>Genome- and Community-Level Interaction Insights into Carbon Utilization and Element Cycling Functions of Hydrothermarchaeota in Hydrothermal Sediment.</title>
        <authorList>
            <person name="Zhou Z."/>
            <person name="Liu Y."/>
            <person name="Xu W."/>
            <person name="Pan J."/>
            <person name="Luo Z.H."/>
            <person name="Li M."/>
        </authorList>
    </citation>
    <scope>NUCLEOTIDE SEQUENCE [LARGE SCALE GENOMIC DNA]</scope>
    <source>
        <strain evidence="4">SpSt-791</strain>
    </source>
</reference>
<dbReference type="PANTHER" id="PTHR11060:SF0">
    <property type="entry name" value="PROTEIN MEMO1"/>
    <property type="match status" value="1"/>
</dbReference>
<evidence type="ECO:0000313" key="4">
    <source>
        <dbReference type="EMBL" id="HHR48172.1"/>
    </source>
</evidence>
<gene>
    <name evidence="4" type="primary">amrB</name>
    <name evidence="4" type="ORF">ENV79_00790</name>
</gene>
<dbReference type="InterPro" id="IPR023473">
    <property type="entry name" value="AMMECR1"/>
</dbReference>
<dbReference type="EMBL" id="DTHS01000009">
    <property type="protein sequence ID" value="HHR48172.1"/>
    <property type="molecule type" value="Genomic_DNA"/>
</dbReference>
<dbReference type="AlphaFoldDB" id="A0A7V5XZ03"/>
<dbReference type="Gene3D" id="3.30.1490.150">
    <property type="entry name" value="Hypothetical protein ph0010, domain 2"/>
    <property type="match status" value="1"/>
</dbReference>
<dbReference type="HAMAP" id="MF_00645">
    <property type="entry name" value="AMMECR1"/>
    <property type="match status" value="1"/>
</dbReference>
<feature type="domain" description="AMMECR1" evidence="3">
    <location>
        <begin position="319"/>
        <end position="493"/>
    </location>
</feature>
<evidence type="ECO:0000256" key="1">
    <source>
        <dbReference type="ARBA" id="ARBA00006315"/>
    </source>
</evidence>
<proteinExistence type="inferred from homology"/>
<dbReference type="InterPro" id="IPR027623">
    <property type="entry name" value="AmmeMemoSam_A"/>
</dbReference>
<dbReference type="PANTHER" id="PTHR11060">
    <property type="entry name" value="PROTEIN MEMO1"/>
    <property type="match status" value="1"/>
</dbReference>
<dbReference type="InterPro" id="IPR002733">
    <property type="entry name" value="AMMECR1_domain"/>
</dbReference>
<evidence type="ECO:0000259" key="3">
    <source>
        <dbReference type="PROSITE" id="PS51112"/>
    </source>
</evidence>
<dbReference type="Pfam" id="PF01871">
    <property type="entry name" value="AMMECR1"/>
    <property type="match status" value="1"/>
</dbReference>
<dbReference type="PROSITE" id="PS51112">
    <property type="entry name" value="AMMECR1"/>
    <property type="match status" value="1"/>
</dbReference>
<organism evidence="4">
    <name type="scientific">candidate division WOR-3 bacterium</name>
    <dbReference type="NCBI Taxonomy" id="2052148"/>
    <lineage>
        <taxon>Bacteria</taxon>
        <taxon>Bacteria division WOR-3</taxon>
    </lineage>
</organism>
<dbReference type="NCBIfam" id="TIGR04335">
    <property type="entry name" value="AmmeMemoSam_A"/>
    <property type="match status" value="1"/>
</dbReference>
<protein>
    <recommendedName>
        <fullName evidence="2">MEMO1 family protein ENV79_00790</fullName>
    </recommendedName>
</protein>
<accession>A0A7V5XZ03</accession>
<dbReference type="CDD" id="cd07361">
    <property type="entry name" value="MEMO_like"/>
    <property type="match status" value="1"/>
</dbReference>
<dbReference type="NCBIfam" id="TIGR00296">
    <property type="entry name" value="TIGR00296 family protein"/>
    <property type="match status" value="1"/>
</dbReference>
<comment type="similarity">
    <text evidence="1 2">Belongs to the MEMO1 family.</text>
</comment>
<dbReference type="Gene3D" id="3.40.830.10">
    <property type="entry name" value="LigB-like"/>
    <property type="match status" value="1"/>
</dbReference>
<evidence type="ECO:0000256" key="2">
    <source>
        <dbReference type="HAMAP-Rule" id="MF_00055"/>
    </source>
</evidence>
<sequence length="493" mass="56365">MRIFIILLLIFFMCGSKPQKLEVKMKRKAFVSGQFYPSDKKELKETIENYLKKAEVLEIKEKIIGILVPHAGYPYSGGVAAYSYKAIKDKNINTIIMLGPSHQATFEGFALYGDGFWETPLGEVAIDEEVAKKLKSKCLLLKENKNAHNYEHSLEVQVPFLQTILKDFKIVPIMVLFPKYEECESLAKAISEVIKESKKNIIFLISSDLYHGYSYKECVETDKRTLNYIEKLSPKDFYNALLRGEVAACGGFPIVIGMLICKNLSEKPFVKVLKYTNSNEVMGVSSGYCVGYSSVIFTIPEDNRQPQKKEEFTLSLTEEEKKELLNIARQTLTSYLKERKIPDFKITSPKLKERYGVFVTLEKHGQLRGCIGYIEGIKPLYEGVIDNAINAALRDPRFLPVSYNELKDIKIEITILSPLKRIKDLKEIQVGKHGLFIKKGIYQGLLLPQVAVEYNWDRETFLKHTCLKAGLEEESYQDKDTEIYIFEGLIISE</sequence>
<comment type="caution">
    <text evidence="4">The sequence shown here is derived from an EMBL/GenBank/DDBJ whole genome shotgun (WGS) entry which is preliminary data.</text>
</comment>
<dbReference type="HAMAP" id="MF_00055">
    <property type="entry name" value="MEMO1"/>
    <property type="match status" value="1"/>
</dbReference>
<name>A0A7V5XZ03_UNCW3</name>
<dbReference type="Pfam" id="PF01875">
    <property type="entry name" value="Memo"/>
    <property type="match status" value="1"/>
</dbReference>
<dbReference type="InterPro" id="IPR036071">
    <property type="entry name" value="AMMECR1_dom_sf"/>
</dbReference>
<dbReference type="SUPFAM" id="SSF143447">
    <property type="entry name" value="AMMECR1-like"/>
    <property type="match status" value="1"/>
</dbReference>
<dbReference type="InterPro" id="IPR023472">
    <property type="entry name" value="Uncharacterised_MJ0810"/>
</dbReference>
<dbReference type="InterPro" id="IPR002737">
    <property type="entry name" value="MEMO1_fam"/>
</dbReference>
<dbReference type="InterPro" id="IPR027485">
    <property type="entry name" value="AMMECR1_N"/>
</dbReference>